<evidence type="ECO:0000256" key="7">
    <source>
        <dbReference type="ARBA" id="ARBA00038030"/>
    </source>
</evidence>
<keyword evidence="3" id="KW-0677">Repeat</keyword>
<evidence type="ECO:0000256" key="4">
    <source>
        <dbReference type="ARBA" id="ARBA00022803"/>
    </source>
</evidence>
<dbReference type="EMBL" id="JAEHFW010000002">
    <property type="protein sequence ID" value="MBK0379839.1"/>
    <property type="molecule type" value="Genomic_DNA"/>
</dbReference>
<dbReference type="AlphaFoldDB" id="A0A934UMX8"/>
<dbReference type="InterPro" id="IPR019734">
    <property type="entry name" value="TPR_rpt"/>
</dbReference>
<protein>
    <recommendedName>
        <fullName evidence="12">Tetratricopeptide repeat protein</fullName>
    </recommendedName>
</protein>
<dbReference type="GO" id="GO:0016020">
    <property type="term" value="C:membrane"/>
    <property type="evidence" value="ECO:0007669"/>
    <property type="project" value="UniProtKB-SubCell"/>
</dbReference>
<dbReference type="SMART" id="SM00028">
    <property type="entry name" value="TPR"/>
    <property type="match status" value="6"/>
</dbReference>
<evidence type="ECO:0000256" key="9">
    <source>
        <dbReference type="SAM" id="SignalP"/>
    </source>
</evidence>
<sequence>MKMISKTSKIVLMLLFLGSSVFAQSLDDAKKAIDAEQYQKAKSMLKNLTTTQSNKDENFFYLGWVYILQDYPDSAKMQFNKGIAVEEKSALNYAGLGVVALIDKDKATANTDFNKAMDLAKKDVEPYIYIAKGYLLSPVDGKIPAADANAAIAVLNKAKEVKNSDKSTGLYLTLGDAYRSQLKNTEAYEAYLAALNIDPKLPAAKVATGVLWKYADNFQDSETQFKQALEIDPNYGPAYREWAETDVRWANTDPKMASEKIKEGTDHYRKYLSLTDMSVESEMRYADFLIQSGDFKTLQQVATDLSKTANGNLRAYRYLAYAGYENGDYPAGLNAINTWLSKADPKRIIARDYLYLGRLEIKTNKDSLGILALRKAYQMDSTQADVFQEIGKTYYDQKKYEKAGDAYSNYVEKSKNATLNDYLAEGRSYYFAYEDQYFSKATPKPTPDSTLLTKADSAFAHIQSKVAKPIPAVTIYQARVAEYKETDRNNIKGLARPYYEQYIELISAKPNPSEYDKRNLAEAYAYMGGIYELIEKDDAKALEAYTKAREADPTNKRAQYYFDRKAAAGKSK</sequence>
<keyword evidence="9" id="KW-0732">Signal</keyword>
<evidence type="ECO:0000313" key="11">
    <source>
        <dbReference type="Proteomes" id="UP000613193"/>
    </source>
</evidence>
<comment type="subcellular location">
    <subcellularLocation>
        <location evidence="1">Membrane</location>
        <topology evidence="1">Single-pass membrane protein</topology>
    </subcellularLocation>
</comment>
<dbReference type="PANTHER" id="PTHR46208:SF1">
    <property type="entry name" value="MITOCHONDRIAL IMPORT RECEPTOR SUBUNIT TOM70"/>
    <property type="match status" value="1"/>
</dbReference>
<dbReference type="GO" id="GO:0008320">
    <property type="term" value="F:protein transmembrane transporter activity"/>
    <property type="evidence" value="ECO:0007669"/>
    <property type="project" value="TreeGrafter"/>
</dbReference>
<gene>
    <name evidence="10" type="ORF">I5M19_11000</name>
</gene>
<keyword evidence="4 8" id="KW-0802">TPR repeat</keyword>
<proteinExistence type="inferred from homology"/>
<dbReference type="Gene3D" id="1.25.40.10">
    <property type="entry name" value="Tetratricopeptide repeat domain"/>
    <property type="match status" value="3"/>
</dbReference>
<dbReference type="PANTHER" id="PTHR46208">
    <property type="entry name" value="MITOCHONDRIAL IMPORT RECEPTOR SUBUNIT TOM70"/>
    <property type="match status" value="1"/>
</dbReference>
<dbReference type="GO" id="GO:0030943">
    <property type="term" value="F:mitochondrion targeting sequence binding"/>
    <property type="evidence" value="ECO:0007669"/>
    <property type="project" value="TreeGrafter"/>
</dbReference>
<dbReference type="RefSeq" id="WP_200066382.1">
    <property type="nucleotide sequence ID" value="NZ_JAEHFW010000002.1"/>
</dbReference>
<comment type="similarity">
    <text evidence="7">Belongs to the Tom70 family.</text>
</comment>
<name>A0A934UMX8_9SPHI</name>
<feature type="chain" id="PRO_5037067323" description="Tetratricopeptide repeat protein" evidence="9">
    <location>
        <begin position="24"/>
        <end position="572"/>
    </location>
</feature>
<organism evidence="10 11">
    <name type="scientific">Mucilaginibacter segetis</name>
    <dbReference type="NCBI Taxonomy" id="2793071"/>
    <lineage>
        <taxon>Bacteria</taxon>
        <taxon>Pseudomonadati</taxon>
        <taxon>Bacteroidota</taxon>
        <taxon>Sphingobacteriia</taxon>
        <taxon>Sphingobacteriales</taxon>
        <taxon>Sphingobacteriaceae</taxon>
        <taxon>Mucilaginibacter</taxon>
    </lineage>
</organism>
<evidence type="ECO:0000313" key="10">
    <source>
        <dbReference type="EMBL" id="MBK0379839.1"/>
    </source>
</evidence>
<keyword evidence="6" id="KW-0472">Membrane</keyword>
<evidence type="ECO:0000256" key="8">
    <source>
        <dbReference type="PROSITE-ProRule" id="PRU00339"/>
    </source>
</evidence>
<dbReference type="PROSITE" id="PS50005">
    <property type="entry name" value="TPR"/>
    <property type="match status" value="3"/>
</dbReference>
<feature type="repeat" description="TPR" evidence="8">
    <location>
        <begin position="168"/>
        <end position="201"/>
    </location>
</feature>
<dbReference type="Proteomes" id="UP000613193">
    <property type="component" value="Unassembled WGS sequence"/>
</dbReference>
<evidence type="ECO:0000256" key="2">
    <source>
        <dbReference type="ARBA" id="ARBA00022692"/>
    </source>
</evidence>
<dbReference type="InterPro" id="IPR011990">
    <property type="entry name" value="TPR-like_helical_dom_sf"/>
</dbReference>
<keyword evidence="2" id="KW-0812">Transmembrane</keyword>
<reference evidence="10" key="1">
    <citation type="submission" date="2020-12" db="EMBL/GenBank/DDBJ databases">
        <title>Bacterial novel species Mucilaginibacter sp. SD-g isolated from soil.</title>
        <authorList>
            <person name="Jung H.-Y."/>
        </authorList>
    </citation>
    <scope>NUCLEOTIDE SEQUENCE</scope>
    <source>
        <strain evidence="10">SD-g</strain>
    </source>
</reference>
<dbReference type="SUPFAM" id="SSF48452">
    <property type="entry name" value="TPR-like"/>
    <property type="match status" value="3"/>
</dbReference>
<feature type="repeat" description="TPR" evidence="8">
    <location>
        <begin position="384"/>
        <end position="417"/>
    </location>
</feature>
<keyword evidence="5" id="KW-1133">Transmembrane helix</keyword>
<dbReference type="GO" id="GO:0030150">
    <property type="term" value="P:protein import into mitochondrial matrix"/>
    <property type="evidence" value="ECO:0007669"/>
    <property type="project" value="TreeGrafter"/>
</dbReference>
<comment type="caution">
    <text evidence="10">The sequence shown here is derived from an EMBL/GenBank/DDBJ whole genome shotgun (WGS) entry which is preliminary data.</text>
</comment>
<keyword evidence="11" id="KW-1185">Reference proteome</keyword>
<feature type="signal peptide" evidence="9">
    <location>
        <begin position="1"/>
        <end position="23"/>
    </location>
</feature>
<evidence type="ECO:0008006" key="12">
    <source>
        <dbReference type="Google" id="ProtNLM"/>
    </source>
</evidence>
<accession>A0A934UMX8</accession>
<evidence type="ECO:0000256" key="1">
    <source>
        <dbReference type="ARBA" id="ARBA00004167"/>
    </source>
</evidence>
<evidence type="ECO:0000256" key="6">
    <source>
        <dbReference type="ARBA" id="ARBA00023136"/>
    </source>
</evidence>
<feature type="repeat" description="TPR" evidence="8">
    <location>
        <begin position="202"/>
        <end position="235"/>
    </location>
</feature>
<evidence type="ECO:0000256" key="3">
    <source>
        <dbReference type="ARBA" id="ARBA00022737"/>
    </source>
</evidence>
<evidence type="ECO:0000256" key="5">
    <source>
        <dbReference type="ARBA" id="ARBA00022989"/>
    </source>
</evidence>